<dbReference type="EnsemblMetazoa" id="G4937.1">
    <property type="protein sequence ID" value="G4937.1:cds"/>
    <property type="gene ID" value="G4937"/>
</dbReference>
<organism evidence="5 6">
    <name type="scientific">Magallana gigas</name>
    <name type="common">Pacific oyster</name>
    <name type="synonym">Crassostrea gigas</name>
    <dbReference type="NCBI Taxonomy" id="29159"/>
    <lineage>
        <taxon>Eukaryota</taxon>
        <taxon>Metazoa</taxon>
        <taxon>Spiralia</taxon>
        <taxon>Lophotrochozoa</taxon>
        <taxon>Mollusca</taxon>
        <taxon>Bivalvia</taxon>
        <taxon>Autobranchia</taxon>
        <taxon>Pteriomorphia</taxon>
        <taxon>Ostreida</taxon>
        <taxon>Ostreoidea</taxon>
        <taxon>Ostreidae</taxon>
        <taxon>Magallana</taxon>
    </lineage>
</organism>
<dbReference type="Pfam" id="PF07679">
    <property type="entry name" value="I-set"/>
    <property type="match status" value="1"/>
</dbReference>
<dbReference type="GO" id="GO:0016020">
    <property type="term" value="C:membrane"/>
    <property type="evidence" value="ECO:0007669"/>
    <property type="project" value="UniProtKB-SubCell"/>
</dbReference>
<feature type="domain" description="Ig-like" evidence="4">
    <location>
        <begin position="34"/>
        <end position="118"/>
    </location>
</feature>
<dbReference type="InterPro" id="IPR003598">
    <property type="entry name" value="Ig_sub2"/>
</dbReference>
<dbReference type="Pfam" id="PF13927">
    <property type="entry name" value="Ig_3"/>
    <property type="match status" value="1"/>
</dbReference>
<sequence>AVYQTITMDWRLCLVLLLTALTCVVWGQDDQMPPKMISTFKNEYYYPRDSILTDASINCKAWNGQIHYEWKRNGVVVPNSQFVSIDGSTGTLKFVKIANEDYGTYQCFATNDYGTSLSKLFKVKESRLGSFPAGDPEEVRCKQFEHCKIQCRDKPICLPDSQCRVQWKIGVGTKSNVYNNIRIGVDGNGDLHIMWTKANDWNGLQYRCGVWQEQRKIFVVGSDTTLRIDPARSIPNSEPISVFKKNGKAMYGGKGVLRCMFSGYPAPDVEWISPTKEVIKDTDGKYAISDFGRVLTISHAEPEYEGFYICKGIIRKVESGPERVFFNVTSAPILTGVNQMRDEIVLVGKKATFRCEAESLPNEEPPTFPIWKKNGVYLVIDGGKYIISENSKLLEVIDVQKGSDTGTYQCMSENSEGVLLKEAILKVIDPITIRERPLGSYKIVLGDVLNLAVVADTDPSLTLQYKWMFTDYQGNEKEIENSEYWKISWPNNNNLTIDVTQVTDPGVVTGVYQLKIYHNYDQKVIYVTIETDIITTENESEVFLPDGQIQLYHMFQNHLGLAFSEK</sequence>
<dbReference type="InterPro" id="IPR003599">
    <property type="entry name" value="Ig_sub"/>
</dbReference>
<dbReference type="Gene3D" id="2.60.40.10">
    <property type="entry name" value="Immunoglobulins"/>
    <property type="match status" value="3"/>
</dbReference>
<dbReference type="InterPro" id="IPR013783">
    <property type="entry name" value="Ig-like_fold"/>
</dbReference>
<evidence type="ECO:0000256" key="3">
    <source>
        <dbReference type="SAM" id="SignalP"/>
    </source>
</evidence>
<proteinExistence type="predicted"/>
<evidence type="ECO:0000259" key="4">
    <source>
        <dbReference type="PROSITE" id="PS50835"/>
    </source>
</evidence>
<keyword evidence="1" id="KW-0677">Repeat</keyword>
<feature type="domain" description="Ig-like" evidence="4">
    <location>
        <begin position="332"/>
        <end position="426"/>
    </location>
</feature>
<evidence type="ECO:0000313" key="5">
    <source>
        <dbReference type="EnsemblMetazoa" id="G4937.1:cds"/>
    </source>
</evidence>
<dbReference type="SUPFAM" id="SSF48726">
    <property type="entry name" value="Immunoglobulin"/>
    <property type="match status" value="3"/>
</dbReference>
<name>A0A8W8N736_MAGGI</name>
<protein>
    <recommendedName>
        <fullName evidence="4">Ig-like domain-containing protein</fullName>
    </recommendedName>
</protein>
<dbReference type="GO" id="GO:0098609">
    <property type="term" value="P:cell-cell adhesion"/>
    <property type="evidence" value="ECO:0007669"/>
    <property type="project" value="TreeGrafter"/>
</dbReference>
<feature type="chain" id="PRO_5036494276" description="Ig-like domain-containing protein" evidence="3">
    <location>
        <begin position="28"/>
        <end position="566"/>
    </location>
</feature>
<feature type="domain" description="Ig-like" evidence="4">
    <location>
        <begin position="235"/>
        <end position="310"/>
    </location>
</feature>
<dbReference type="SMART" id="SM00408">
    <property type="entry name" value="IGc2"/>
    <property type="match status" value="3"/>
</dbReference>
<dbReference type="InterPro" id="IPR036179">
    <property type="entry name" value="Ig-like_dom_sf"/>
</dbReference>
<evidence type="ECO:0000256" key="1">
    <source>
        <dbReference type="ARBA" id="ARBA00022737"/>
    </source>
</evidence>
<dbReference type="InterPro" id="IPR013098">
    <property type="entry name" value="Ig_I-set"/>
</dbReference>
<evidence type="ECO:0000256" key="2">
    <source>
        <dbReference type="ARBA" id="ARBA00023157"/>
    </source>
</evidence>
<dbReference type="PANTHER" id="PTHR44170:SF6">
    <property type="entry name" value="CONTACTIN"/>
    <property type="match status" value="1"/>
</dbReference>
<dbReference type="InterPro" id="IPR007110">
    <property type="entry name" value="Ig-like_dom"/>
</dbReference>
<dbReference type="SMART" id="SM00409">
    <property type="entry name" value="IG"/>
    <property type="match status" value="3"/>
</dbReference>
<keyword evidence="2" id="KW-1015">Disulfide bond</keyword>
<dbReference type="Proteomes" id="UP000005408">
    <property type="component" value="Unassembled WGS sequence"/>
</dbReference>
<feature type="signal peptide" evidence="3">
    <location>
        <begin position="1"/>
        <end position="27"/>
    </location>
</feature>
<keyword evidence="6" id="KW-1185">Reference proteome</keyword>
<dbReference type="AlphaFoldDB" id="A0A8W8N736"/>
<dbReference type="CDD" id="cd00096">
    <property type="entry name" value="Ig"/>
    <property type="match status" value="1"/>
</dbReference>
<accession>A0A8W8N736</accession>
<dbReference type="PANTHER" id="PTHR44170">
    <property type="entry name" value="PROTEIN SIDEKICK"/>
    <property type="match status" value="1"/>
</dbReference>
<evidence type="ECO:0000313" key="6">
    <source>
        <dbReference type="Proteomes" id="UP000005408"/>
    </source>
</evidence>
<reference evidence="5" key="1">
    <citation type="submission" date="2022-08" db="UniProtKB">
        <authorList>
            <consortium name="EnsemblMetazoa"/>
        </authorList>
    </citation>
    <scope>IDENTIFICATION</scope>
    <source>
        <strain evidence="5">05x7-T-G4-1.051#20</strain>
    </source>
</reference>
<keyword evidence="3" id="KW-0732">Signal</keyword>
<dbReference type="PROSITE" id="PS50835">
    <property type="entry name" value="IG_LIKE"/>
    <property type="match status" value="3"/>
</dbReference>